<dbReference type="PANTHER" id="PTHR33619">
    <property type="entry name" value="POLYSACCHARIDE EXPORT PROTEIN GFCE-RELATED"/>
    <property type="match status" value="1"/>
</dbReference>
<dbReference type="EMBL" id="QKTX01000015">
    <property type="protein sequence ID" value="PZV79100.1"/>
    <property type="molecule type" value="Genomic_DNA"/>
</dbReference>
<evidence type="ECO:0000256" key="15">
    <source>
        <dbReference type="SAM" id="Coils"/>
    </source>
</evidence>
<dbReference type="Gene3D" id="3.10.560.10">
    <property type="entry name" value="Outer membrane lipoprotein wza domain like"/>
    <property type="match status" value="6"/>
</dbReference>
<keyword evidence="8" id="KW-0625">Polysaccharide transport</keyword>
<evidence type="ECO:0000256" key="12">
    <source>
        <dbReference type="ARBA" id="ARBA00023139"/>
    </source>
</evidence>
<gene>
    <name evidence="20" type="ORF">CLV31_11560</name>
</gene>
<evidence type="ECO:0000256" key="9">
    <source>
        <dbReference type="ARBA" id="ARBA00023065"/>
    </source>
</evidence>
<dbReference type="InterPro" id="IPR049712">
    <property type="entry name" value="Poly_export"/>
</dbReference>
<dbReference type="Proteomes" id="UP000248917">
    <property type="component" value="Unassembled WGS sequence"/>
</dbReference>
<evidence type="ECO:0000259" key="17">
    <source>
        <dbReference type="Pfam" id="PF02563"/>
    </source>
</evidence>
<evidence type="ECO:0000256" key="4">
    <source>
        <dbReference type="ARBA" id="ARBA00022452"/>
    </source>
</evidence>
<feature type="domain" description="Soluble ligand binding" evidence="18">
    <location>
        <begin position="603"/>
        <end position="648"/>
    </location>
</feature>
<evidence type="ECO:0000256" key="16">
    <source>
        <dbReference type="SAM" id="Phobius"/>
    </source>
</evidence>
<evidence type="ECO:0000256" key="5">
    <source>
        <dbReference type="ARBA" id="ARBA00022597"/>
    </source>
</evidence>
<keyword evidence="14" id="KW-0449">Lipoprotein</keyword>
<keyword evidence="15" id="KW-0175">Coiled coil</keyword>
<dbReference type="Pfam" id="PF10531">
    <property type="entry name" value="SLBB"/>
    <property type="match status" value="4"/>
</dbReference>
<feature type="transmembrane region" description="Helical" evidence="16">
    <location>
        <begin position="861"/>
        <end position="882"/>
    </location>
</feature>
<evidence type="ECO:0000256" key="8">
    <source>
        <dbReference type="ARBA" id="ARBA00023047"/>
    </source>
</evidence>
<evidence type="ECO:0000256" key="7">
    <source>
        <dbReference type="ARBA" id="ARBA00022729"/>
    </source>
</evidence>
<evidence type="ECO:0000313" key="21">
    <source>
        <dbReference type="Proteomes" id="UP000248917"/>
    </source>
</evidence>
<feature type="domain" description="SLBB" evidence="19">
    <location>
        <begin position="415"/>
        <end position="495"/>
    </location>
</feature>
<comment type="caution">
    <text evidence="20">The sequence shown here is derived from an EMBL/GenBank/DDBJ whole genome shotgun (WGS) entry which is preliminary data.</text>
</comment>
<dbReference type="Pfam" id="PF02563">
    <property type="entry name" value="Poly_export"/>
    <property type="match status" value="1"/>
</dbReference>
<dbReference type="InterPro" id="IPR003715">
    <property type="entry name" value="Poly_export_N"/>
</dbReference>
<feature type="domain" description="Soluble ligand binding" evidence="18">
    <location>
        <begin position="506"/>
        <end position="557"/>
    </location>
</feature>
<feature type="domain" description="Polysaccharide export protein N-terminal" evidence="17">
    <location>
        <begin position="162"/>
        <end position="226"/>
    </location>
</feature>
<accession>A0A326RLR3</accession>
<dbReference type="GO" id="GO:0006811">
    <property type="term" value="P:monoatomic ion transport"/>
    <property type="evidence" value="ECO:0007669"/>
    <property type="project" value="UniProtKB-KW"/>
</dbReference>
<keyword evidence="21" id="KW-1185">Reference proteome</keyword>
<evidence type="ECO:0000256" key="11">
    <source>
        <dbReference type="ARBA" id="ARBA00023136"/>
    </source>
</evidence>
<dbReference type="Gene3D" id="3.30.1950.10">
    <property type="entry name" value="wza like domain"/>
    <property type="match status" value="1"/>
</dbReference>
<organism evidence="20 21">
    <name type="scientific">Algoriphagus aquaeductus</name>
    <dbReference type="NCBI Taxonomy" id="475299"/>
    <lineage>
        <taxon>Bacteria</taxon>
        <taxon>Pseudomonadati</taxon>
        <taxon>Bacteroidota</taxon>
        <taxon>Cytophagia</taxon>
        <taxon>Cytophagales</taxon>
        <taxon>Cyclobacteriaceae</taxon>
        <taxon>Algoriphagus</taxon>
    </lineage>
</organism>
<dbReference type="GO" id="GO:0015159">
    <property type="term" value="F:polysaccharide transmembrane transporter activity"/>
    <property type="evidence" value="ECO:0007669"/>
    <property type="project" value="InterPro"/>
</dbReference>
<sequence length="885" mass="99257">MIGYRFKFGTWVLLFFFTLFVFDVAAQSMADIQNIKVDNLSDSQIEQLIKRAESAGINETQLEAYALERGMPPMEVAKLRDRIRQLKSGAGQSRSGLSRDGAQGIPGALREIEGFEIDPKLFDSLRKSDPYYDLTPIQKKIFGYKLFHNRELNFNPSLNIATPPNYVIGAGDQLLIDVYGYSQESFDLTVNPDGKINIPNIGPISVGGSSISAATARIKTSLSRIYSGMQGNNPNTFLEIRLGNIRTISVSIVGELVKPGTYTLPSFASVFNALFAAGGPNENGTFRAIQVYRNNRLLQEVDVYDFLIKGENTGNVLLNDNDVIIVQPFRNRVEVLGPVRREGLFEMKEGETLQDLIRFVGGFASNGYKERVTIRRTTDTQLLVEDVAKEDFDKFYPKDGDEVKVGELLNRFENRVQLSGAVNRPGEFAIPESGIGVKELIQKGEGLRGDAFTKRVLLYRTKENLTLEALSLDLEGIMNGSLPDVQLRREDILNVPSIYDLREEYYIQISGEVNFPGAYPFGENMTVADLIVKAGGLKEAASNSSIEIARRVRNDISGKIADLITLEVDSDLKLKPGESSIRLQPFDQIFIRKSPGFQRQKLVTVEGEVFFPGEYSLSNANERISDLIKRAGGLNQFAYAKGATLVRRTEYFKEKSDSELKEENLRTLKENLEKNKENLNEAEQIQLKRIEEKIKEIDDQKFAEELLKKKLEDQNPDLRLNRLLDVSDSSKVKIEFKEQELVGINLQSILDNPGSSQDLILLEGDIIRVPKELQTVRMRGQVLFPTTARFELGRGFKRYISKSGGFTESARRSKSYVVYANGDVKRTRSLLFYKFYPNIEPGAEIIVPQKPEKPPIGPQQWVAIGTGLATFGLVLIQIINLANTP</sequence>
<dbReference type="Pfam" id="PF22461">
    <property type="entry name" value="SLBB_2"/>
    <property type="match status" value="1"/>
</dbReference>
<keyword evidence="5" id="KW-0762">Sugar transport</keyword>
<dbReference type="OrthoDB" id="9808948at2"/>
<evidence type="ECO:0000256" key="13">
    <source>
        <dbReference type="ARBA" id="ARBA00023237"/>
    </source>
</evidence>
<feature type="domain" description="Soluble ligand binding" evidence="18">
    <location>
        <begin position="333"/>
        <end position="376"/>
    </location>
</feature>
<evidence type="ECO:0000256" key="6">
    <source>
        <dbReference type="ARBA" id="ARBA00022692"/>
    </source>
</evidence>
<evidence type="ECO:0000256" key="2">
    <source>
        <dbReference type="ARBA" id="ARBA00009450"/>
    </source>
</evidence>
<evidence type="ECO:0000256" key="1">
    <source>
        <dbReference type="ARBA" id="ARBA00004571"/>
    </source>
</evidence>
<keyword evidence="4" id="KW-1134">Transmembrane beta strand</keyword>
<dbReference type="InterPro" id="IPR054765">
    <property type="entry name" value="SLBB_dom"/>
</dbReference>
<feature type="domain" description="Soluble ligand binding" evidence="18">
    <location>
        <begin position="250"/>
        <end position="294"/>
    </location>
</feature>
<dbReference type="InterPro" id="IPR019554">
    <property type="entry name" value="Soluble_ligand-bd"/>
</dbReference>
<keyword evidence="3" id="KW-0813">Transport</keyword>
<keyword evidence="13" id="KW-0998">Cell outer membrane</keyword>
<keyword evidence="7" id="KW-0732">Signal</keyword>
<dbReference type="AlphaFoldDB" id="A0A326RLR3"/>
<keyword evidence="11 16" id="KW-0472">Membrane</keyword>
<comment type="subcellular location">
    <subcellularLocation>
        <location evidence="1">Cell outer membrane</location>
        <topology evidence="1">Multi-pass membrane protein</topology>
    </subcellularLocation>
</comment>
<dbReference type="GO" id="GO:0015288">
    <property type="term" value="F:porin activity"/>
    <property type="evidence" value="ECO:0007669"/>
    <property type="project" value="UniProtKB-KW"/>
</dbReference>
<name>A0A326RLR3_9BACT</name>
<dbReference type="GO" id="GO:0009279">
    <property type="term" value="C:cell outer membrane"/>
    <property type="evidence" value="ECO:0007669"/>
    <property type="project" value="UniProtKB-SubCell"/>
</dbReference>
<dbReference type="PANTHER" id="PTHR33619:SF3">
    <property type="entry name" value="POLYSACCHARIDE EXPORT PROTEIN GFCE-RELATED"/>
    <property type="match status" value="1"/>
</dbReference>
<protein>
    <submittedName>
        <fullName evidence="20">Protein involved in polysaccharide export with SLBB domain</fullName>
    </submittedName>
</protein>
<keyword evidence="12" id="KW-0564">Palmitate</keyword>
<evidence type="ECO:0000256" key="14">
    <source>
        <dbReference type="ARBA" id="ARBA00023288"/>
    </source>
</evidence>
<proteinExistence type="inferred from homology"/>
<evidence type="ECO:0000259" key="19">
    <source>
        <dbReference type="Pfam" id="PF22461"/>
    </source>
</evidence>
<keyword evidence="16" id="KW-1133">Transmembrane helix</keyword>
<evidence type="ECO:0000256" key="10">
    <source>
        <dbReference type="ARBA" id="ARBA00023114"/>
    </source>
</evidence>
<keyword evidence="10" id="KW-0626">Porin</keyword>
<evidence type="ECO:0000256" key="3">
    <source>
        <dbReference type="ARBA" id="ARBA00022448"/>
    </source>
</evidence>
<keyword evidence="6 16" id="KW-0812">Transmembrane</keyword>
<feature type="coiled-coil region" evidence="15">
    <location>
        <begin position="655"/>
        <end position="700"/>
    </location>
</feature>
<comment type="similarity">
    <text evidence="2">Belongs to the BexD/CtrA/VexA family.</text>
</comment>
<evidence type="ECO:0000313" key="20">
    <source>
        <dbReference type="EMBL" id="PZV79100.1"/>
    </source>
</evidence>
<reference evidence="20 21" key="1">
    <citation type="submission" date="2018-06" db="EMBL/GenBank/DDBJ databases">
        <title>Genomic Encyclopedia of Archaeal and Bacterial Type Strains, Phase II (KMG-II): from individual species to whole genera.</title>
        <authorList>
            <person name="Goeker M."/>
        </authorList>
    </citation>
    <scope>NUCLEOTIDE SEQUENCE [LARGE SCALE GENOMIC DNA]</scope>
    <source>
        <strain evidence="20 21">T4</strain>
    </source>
</reference>
<evidence type="ECO:0000259" key="18">
    <source>
        <dbReference type="Pfam" id="PF10531"/>
    </source>
</evidence>
<dbReference type="GO" id="GO:0046930">
    <property type="term" value="C:pore complex"/>
    <property type="evidence" value="ECO:0007669"/>
    <property type="project" value="UniProtKB-KW"/>
</dbReference>
<keyword evidence="9" id="KW-0406">Ion transport</keyword>